<dbReference type="PANTHER" id="PTHR22954">
    <property type="entry name" value="RETROVIRAL PROTEASE-RELATED"/>
    <property type="match status" value="1"/>
</dbReference>
<dbReference type="EnsemblMetazoa" id="XM_044456633.1">
    <property type="protein sequence ID" value="XP_044312568.1"/>
    <property type="gene ID" value="LOC123037138"/>
</dbReference>
<dbReference type="GeneID" id="123037138"/>
<sequence length="348" mass="40058">MSTKHTKKPELAPHAPDGEEFYRAKANSMVRQLAALNLFLTEEQLAKFDESELQVRLDLIERMYSDFDSSRLNLERLVIEELESDARLTFTTAYCETKGRICRHLNSEKRKSLANSTELHGILGGHTAAFKCNSRPTRLPEFQLPRFGGAYIDWPDFFAMFNTVVGKNEDLTKVEKFQHLRACLDGIALDAIRSLEPTENNYDRALELLTSRFDNKLLHFQAHVRSLFKLPGVEKGSASSLRQLSDKANSHLRALATMASTKEIYDGLLIHLIVSKLDIQTQERWEEGLPSKELPNWDKFSSFLDLRCRMMENLEYAMKTQMILVFLRLHTFSLDLHSPQWMSLMSPI</sequence>
<evidence type="ECO:0000313" key="1">
    <source>
        <dbReference type="EnsemblMetazoa" id="XP_044312568.1"/>
    </source>
</evidence>
<proteinExistence type="predicted"/>
<dbReference type="PANTHER" id="PTHR22954:SF3">
    <property type="entry name" value="PROTEIN CBG08539"/>
    <property type="match status" value="1"/>
</dbReference>
<dbReference type="Proteomes" id="UP001652680">
    <property type="component" value="Unassembled WGS sequence"/>
</dbReference>
<reference evidence="1" key="2">
    <citation type="submission" date="2025-05" db="UniProtKB">
        <authorList>
            <consortium name="EnsemblMetazoa"/>
        </authorList>
    </citation>
    <scope>IDENTIFICATION</scope>
</reference>
<name>A0ABM5J168_DRORH</name>
<dbReference type="RefSeq" id="XP_044312568.1">
    <property type="nucleotide sequence ID" value="XM_044456633.1"/>
</dbReference>
<dbReference type="InterPro" id="IPR005312">
    <property type="entry name" value="DUF1759"/>
</dbReference>
<reference evidence="2" key="1">
    <citation type="journal article" date="2021" name="Elife">
        <title>Highly contiguous assemblies of 101 drosophilid genomes.</title>
        <authorList>
            <person name="Kim B.Y."/>
            <person name="Wang J.R."/>
            <person name="Miller D.E."/>
            <person name="Barmina O."/>
            <person name="Delaney E."/>
            <person name="Thompson A."/>
            <person name="Comeault A.A."/>
            <person name="Peede D."/>
            <person name="D'Agostino E.R."/>
            <person name="Pelaez J."/>
            <person name="Aguilar J.M."/>
            <person name="Haji D."/>
            <person name="Matsunaga T."/>
            <person name="Armstrong E.E."/>
            <person name="Zych M."/>
            <person name="Ogawa Y."/>
            <person name="Stamenkovic-Radak M."/>
            <person name="Jelic M."/>
            <person name="Veselinovic M.S."/>
            <person name="Tanaskovic M."/>
            <person name="Eric P."/>
            <person name="Gao J.J."/>
            <person name="Katoh T.K."/>
            <person name="Toda M.J."/>
            <person name="Watabe H."/>
            <person name="Watada M."/>
            <person name="Davis J.S."/>
            <person name="Moyle L.C."/>
            <person name="Manoli G."/>
            <person name="Bertolini E."/>
            <person name="Kostal V."/>
            <person name="Hawley R.S."/>
            <person name="Takahashi A."/>
            <person name="Jones C.D."/>
            <person name="Price D.K."/>
            <person name="Whiteman N."/>
            <person name="Kopp A."/>
            <person name="Matute D.R."/>
            <person name="Petrov D.A."/>
        </authorList>
    </citation>
    <scope>NUCLEOTIDE SEQUENCE [LARGE SCALE GENOMIC DNA]</scope>
</reference>
<accession>A0ABM5J168</accession>
<dbReference type="Pfam" id="PF03564">
    <property type="entry name" value="DUF1759"/>
    <property type="match status" value="1"/>
</dbReference>
<organism evidence="1 2">
    <name type="scientific">Drosophila rhopaloa</name>
    <name type="common">Fruit fly</name>
    <dbReference type="NCBI Taxonomy" id="1041015"/>
    <lineage>
        <taxon>Eukaryota</taxon>
        <taxon>Metazoa</taxon>
        <taxon>Ecdysozoa</taxon>
        <taxon>Arthropoda</taxon>
        <taxon>Hexapoda</taxon>
        <taxon>Insecta</taxon>
        <taxon>Pterygota</taxon>
        <taxon>Neoptera</taxon>
        <taxon>Endopterygota</taxon>
        <taxon>Diptera</taxon>
        <taxon>Brachycera</taxon>
        <taxon>Muscomorpha</taxon>
        <taxon>Ephydroidea</taxon>
        <taxon>Drosophilidae</taxon>
        <taxon>Drosophila</taxon>
        <taxon>Sophophora</taxon>
    </lineage>
</organism>
<evidence type="ECO:0000313" key="2">
    <source>
        <dbReference type="Proteomes" id="UP001652680"/>
    </source>
</evidence>
<protein>
    <submittedName>
        <fullName evidence="1">Uncharacterized protein</fullName>
    </submittedName>
</protein>
<keyword evidence="2" id="KW-1185">Reference proteome</keyword>